<dbReference type="EMBL" id="RJVU01035287">
    <property type="protein sequence ID" value="ROL47721.1"/>
    <property type="molecule type" value="Genomic_DNA"/>
</dbReference>
<dbReference type="AlphaFoldDB" id="A0A3N0YPA7"/>
<name>A0A3N0YPA7_ANAGA</name>
<feature type="region of interest" description="Disordered" evidence="1">
    <location>
        <begin position="180"/>
        <end position="227"/>
    </location>
</feature>
<sequence length="227" mass="24339">MSTPDPFQELVDVLRRALTSNPSASPPAITSANTTVTPSPPVYASPMAKPAPFSGSAEDCNGFLLQCSLVLEMQPHLYPDDHTKVAFIISQLNGRELQWAETTWSQNGSVSQSLTSFMTHFKEVFGRPAGDSSIVVSRRAPGPAAIYIIPPPSRIHQPSRTNQLTQRLCLYRGAPGPVISACPTRPPRPMSMLSSTPGQLVTSSLAPSAASSNSRPQSRCPPTRSTQ</sequence>
<dbReference type="Pfam" id="PF16297">
    <property type="entry name" value="DUF4939"/>
    <property type="match status" value="1"/>
</dbReference>
<feature type="compositionally biased region" description="Polar residues" evidence="1">
    <location>
        <begin position="21"/>
        <end position="37"/>
    </location>
</feature>
<feature type="region of interest" description="Disordered" evidence="1">
    <location>
        <begin position="21"/>
        <end position="43"/>
    </location>
</feature>
<evidence type="ECO:0000256" key="1">
    <source>
        <dbReference type="SAM" id="MobiDB-lite"/>
    </source>
</evidence>
<keyword evidence="4" id="KW-1185">Reference proteome</keyword>
<dbReference type="InterPro" id="IPR032549">
    <property type="entry name" value="DUF4939"/>
</dbReference>
<reference evidence="3 4" key="1">
    <citation type="submission" date="2018-10" db="EMBL/GenBank/DDBJ databases">
        <title>Genome assembly for a Yunnan-Guizhou Plateau 3E fish, Anabarilius grahami (Regan), and its evolutionary and genetic applications.</title>
        <authorList>
            <person name="Jiang W."/>
        </authorList>
    </citation>
    <scope>NUCLEOTIDE SEQUENCE [LARGE SCALE GENOMIC DNA]</scope>
    <source>
        <strain evidence="3">AG-KIZ</strain>
        <tissue evidence="3">Muscle</tissue>
    </source>
</reference>
<organism evidence="3 4">
    <name type="scientific">Anabarilius grahami</name>
    <name type="common">Kanglang fish</name>
    <name type="synonym">Barilius grahami</name>
    <dbReference type="NCBI Taxonomy" id="495550"/>
    <lineage>
        <taxon>Eukaryota</taxon>
        <taxon>Metazoa</taxon>
        <taxon>Chordata</taxon>
        <taxon>Craniata</taxon>
        <taxon>Vertebrata</taxon>
        <taxon>Euteleostomi</taxon>
        <taxon>Actinopterygii</taxon>
        <taxon>Neopterygii</taxon>
        <taxon>Teleostei</taxon>
        <taxon>Ostariophysi</taxon>
        <taxon>Cypriniformes</taxon>
        <taxon>Xenocyprididae</taxon>
        <taxon>Xenocypridinae</taxon>
        <taxon>Xenocypridinae incertae sedis</taxon>
        <taxon>Anabarilius</taxon>
    </lineage>
</organism>
<evidence type="ECO:0000313" key="3">
    <source>
        <dbReference type="EMBL" id="ROL47721.1"/>
    </source>
</evidence>
<comment type="caution">
    <text evidence="3">The sequence shown here is derived from an EMBL/GenBank/DDBJ whole genome shotgun (WGS) entry which is preliminary data.</text>
</comment>
<feature type="compositionally biased region" description="Polar residues" evidence="1">
    <location>
        <begin position="192"/>
        <end position="202"/>
    </location>
</feature>
<evidence type="ECO:0000259" key="2">
    <source>
        <dbReference type="Pfam" id="PF16297"/>
    </source>
</evidence>
<feature type="domain" description="DUF4939" evidence="2">
    <location>
        <begin position="43"/>
        <end position="128"/>
    </location>
</feature>
<protein>
    <submittedName>
        <fullName evidence="3">Retrotransposon-derived protein PEG10</fullName>
    </submittedName>
</protein>
<dbReference type="OrthoDB" id="8963439at2759"/>
<proteinExistence type="predicted"/>
<evidence type="ECO:0000313" key="4">
    <source>
        <dbReference type="Proteomes" id="UP000281406"/>
    </source>
</evidence>
<accession>A0A3N0YPA7</accession>
<feature type="compositionally biased region" description="Low complexity" evidence="1">
    <location>
        <begin position="203"/>
        <end position="218"/>
    </location>
</feature>
<dbReference type="Proteomes" id="UP000281406">
    <property type="component" value="Unassembled WGS sequence"/>
</dbReference>
<gene>
    <name evidence="3" type="ORF">DPX16_16093</name>
</gene>